<dbReference type="AlphaFoldDB" id="A0A371IDU2"/>
<proteinExistence type="predicted"/>
<accession>A0A371IDU2</accession>
<dbReference type="EMBL" id="QJKJ01000317">
    <property type="protein sequence ID" value="RDY13217.1"/>
    <property type="molecule type" value="Genomic_DNA"/>
</dbReference>
<feature type="transmembrane region" description="Helical" evidence="1">
    <location>
        <begin position="120"/>
        <end position="137"/>
    </location>
</feature>
<organism evidence="2 3">
    <name type="scientific">Mucuna pruriens</name>
    <name type="common">Velvet bean</name>
    <name type="synonym">Dolichos pruriens</name>
    <dbReference type="NCBI Taxonomy" id="157652"/>
    <lineage>
        <taxon>Eukaryota</taxon>
        <taxon>Viridiplantae</taxon>
        <taxon>Streptophyta</taxon>
        <taxon>Embryophyta</taxon>
        <taxon>Tracheophyta</taxon>
        <taxon>Spermatophyta</taxon>
        <taxon>Magnoliopsida</taxon>
        <taxon>eudicotyledons</taxon>
        <taxon>Gunneridae</taxon>
        <taxon>Pentapetalae</taxon>
        <taxon>rosids</taxon>
        <taxon>fabids</taxon>
        <taxon>Fabales</taxon>
        <taxon>Fabaceae</taxon>
        <taxon>Papilionoideae</taxon>
        <taxon>50 kb inversion clade</taxon>
        <taxon>NPAAA clade</taxon>
        <taxon>indigoferoid/millettioid clade</taxon>
        <taxon>Phaseoleae</taxon>
        <taxon>Mucuna</taxon>
    </lineage>
</organism>
<feature type="transmembrane region" description="Helical" evidence="1">
    <location>
        <begin position="69"/>
        <end position="90"/>
    </location>
</feature>
<keyword evidence="1" id="KW-0472">Membrane</keyword>
<sequence length="276" mass="30624">MWNIGRSLTGDNEEQEESLLGEDSDGLCSLSTTQVLTKLFTQVLLFEIYATLTALYCYAIFWLLTKQRIYGFAACLVAGLACMLLVYIYASPVRRSIVVNSGRSCCYRGGAAMRCDIDHGAAWFSVAVVAAAIVVAHREARSWEKCFPWLQQGNAATTIGVSLSFQCYFSKTTGEHQRYHRRRLLTFFCLLQRSSLASSAFSSAILRIAIIPAIRYPAIPVWGSAASLHYLGLTTETLPILHKLVFDRNLIFEASIAIMRKPHGSLANCIAAHSYN</sequence>
<protein>
    <submittedName>
        <fullName evidence="2">Uncharacterized protein</fullName>
    </submittedName>
</protein>
<keyword evidence="1" id="KW-1133">Transmembrane helix</keyword>
<evidence type="ECO:0000313" key="2">
    <source>
        <dbReference type="EMBL" id="RDY13217.1"/>
    </source>
</evidence>
<feature type="transmembrane region" description="Helical" evidence="1">
    <location>
        <begin position="39"/>
        <end position="62"/>
    </location>
</feature>
<feature type="non-terminal residue" evidence="2">
    <location>
        <position position="1"/>
    </location>
</feature>
<gene>
    <name evidence="2" type="ORF">CR513_01896</name>
</gene>
<evidence type="ECO:0000313" key="3">
    <source>
        <dbReference type="Proteomes" id="UP000257109"/>
    </source>
</evidence>
<dbReference type="STRING" id="157652.A0A371IDU2"/>
<name>A0A371IDU2_MUCPR</name>
<comment type="caution">
    <text evidence="2">The sequence shown here is derived from an EMBL/GenBank/DDBJ whole genome shotgun (WGS) entry which is preliminary data.</text>
</comment>
<keyword evidence="3" id="KW-1185">Reference proteome</keyword>
<dbReference type="Proteomes" id="UP000257109">
    <property type="component" value="Unassembled WGS sequence"/>
</dbReference>
<reference evidence="2" key="1">
    <citation type="submission" date="2018-05" db="EMBL/GenBank/DDBJ databases">
        <title>Draft genome of Mucuna pruriens seed.</title>
        <authorList>
            <person name="Nnadi N.E."/>
            <person name="Vos R."/>
            <person name="Hasami M.H."/>
            <person name="Devisetty U.K."/>
            <person name="Aguiy J.C."/>
        </authorList>
    </citation>
    <scope>NUCLEOTIDE SEQUENCE [LARGE SCALE GENOMIC DNA]</scope>
    <source>
        <strain evidence="2">JCA_2017</strain>
    </source>
</reference>
<evidence type="ECO:0000256" key="1">
    <source>
        <dbReference type="SAM" id="Phobius"/>
    </source>
</evidence>
<keyword evidence="1" id="KW-0812">Transmembrane</keyword>